<dbReference type="PATRIC" id="fig|1254432.3.peg.2203"/>
<dbReference type="RefSeq" id="WP_020733951.1">
    <property type="nucleotide sequence ID" value="NC_021658.1"/>
</dbReference>
<dbReference type="AlphaFoldDB" id="S4XQJ3"/>
<dbReference type="HOGENOM" id="CLU_3066285_0_0_7"/>
<organism evidence="1 2">
    <name type="scientific">Sorangium cellulosum So0157-2</name>
    <dbReference type="NCBI Taxonomy" id="1254432"/>
    <lineage>
        <taxon>Bacteria</taxon>
        <taxon>Pseudomonadati</taxon>
        <taxon>Myxococcota</taxon>
        <taxon>Polyangia</taxon>
        <taxon>Polyangiales</taxon>
        <taxon>Polyangiaceae</taxon>
        <taxon>Sorangium</taxon>
    </lineage>
</organism>
<name>S4XQJ3_SORCE</name>
<proteinExistence type="predicted"/>
<protein>
    <submittedName>
        <fullName evidence="1">Uncharacterized protein</fullName>
    </submittedName>
</protein>
<accession>S4XQJ3</accession>
<reference evidence="1 2" key="1">
    <citation type="journal article" date="2013" name="Sci. Rep.">
        <title>Extraordinary expansion of a Sorangium cellulosum genome from an alkaline milieu.</title>
        <authorList>
            <person name="Han K."/>
            <person name="Li Z.F."/>
            <person name="Peng R."/>
            <person name="Zhu L.P."/>
            <person name="Zhou T."/>
            <person name="Wang L.G."/>
            <person name="Li S.G."/>
            <person name="Zhang X.B."/>
            <person name="Hu W."/>
            <person name="Wu Z.H."/>
            <person name="Qin N."/>
            <person name="Li Y.Z."/>
        </authorList>
    </citation>
    <scope>NUCLEOTIDE SEQUENCE [LARGE SCALE GENOMIC DNA]</scope>
    <source>
        <strain evidence="1 2">So0157-2</strain>
    </source>
</reference>
<dbReference type="eggNOG" id="COG1879">
    <property type="taxonomic scope" value="Bacteria"/>
</dbReference>
<dbReference type="Gene3D" id="3.40.50.2300">
    <property type="match status" value="1"/>
</dbReference>
<evidence type="ECO:0000313" key="2">
    <source>
        <dbReference type="Proteomes" id="UP000014803"/>
    </source>
</evidence>
<dbReference type="Proteomes" id="UP000014803">
    <property type="component" value="Chromosome"/>
</dbReference>
<sequence>MGLIGVFSVSYRCAMAADAAELPGLPIVAFDFDPQTVDYMRQGRIKATHVQRQ</sequence>
<dbReference type="STRING" id="1254432.SCE1572_09850"/>
<dbReference type="EMBL" id="CP003969">
    <property type="protein sequence ID" value="AGP34789.1"/>
    <property type="molecule type" value="Genomic_DNA"/>
</dbReference>
<evidence type="ECO:0000313" key="1">
    <source>
        <dbReference type="EMBL" id="AGP34789.1"/>
    </source>
</evidence>
<gene>
    <name evidence="1" type="ORF">SCE1572_09850</name>
</gene>
<dbReference type="KEGG" id="scu:SCE1572_09850"/>